<sequence>MSKKTSTQRHQRINKKRQKRDARNTERFKQNQDILEKLRRAKKSKIEDYTTQLTQAALAGKLRLATEDPFPQSYAAIPNSTRIPFTDSTSAELNWNAAVLHNEAQALNNFTELRQTFSKTILSENYESARQTLKEIRNSFGVSHWLADASLLLAEHADGFKANRETVQLIIKNSKGNSLAQLFAFFASQRVEKKLSSANFLKEIDLFCRRYQPDQQYTRLINLLQFYVAFPSLSAFPQIPFILHRSSTHPAVDRLNNYIRISQILHATENHQTHDTQILQKSTELLSDPRLRNLRILSNPQTKLPNDPVRDQLIALADIYTVGDYEDSAETSRELLAANPDCLEYYELHIKSELYLGRESPPPFKETSIAAKIFNAIRQSIKKTSDTPDAMRTLEKFSFSLDGLRIGSQLHAYVLSQKSPRHPLRPNLFWGLNATATTAKLATSFASQAEALSFLENLGQHYPGSPSVELYTQLFKHDPSALPNHDIPPARRLIYRAHALLKSGHLPEALKDYESLWNDSNVSQPLREGVLVGLFQGYLQAGELTKCASLVADTFLNQRHLLTSLPIEELLNAHEKREAELHSPDISWPIIYFIIYASEGRSRDNEQLHKSYDNFLSAWSFNKPSELAAIQNRIPQHKLVFFLRYLCALEIMDCSVWFESTTELEAERISVCQFLLSIDQGNSETYNQEISRLTQVGMIRKAIQHLDESKVYIDTAGIAQSLDKSFRERFDRYIVFSQLGERLRQTFELTGVEIRPDEPLIVVSNDSIRQFAELFGEIKNRFISSNEYGLDSYLSVRIRHGTLSGQLRSQFERESLITRKNAKNGIYDTNNYWMERLFQNYGPLLNSQADKYLQEFSRQVDAIIDSVKHKWIQIKGPSNSNEGLFDFDYSEVETTVLSAEIASLITKNTKTPSVDDYEIFLHEVFSALWLRTETSLANVVDKIKTTLRDQLTAAIDTMSSNIFNLNPEIRHSQFGSAVTRCRTHIQNEIETVAAWFKNANDKTAPDFDFSLLAQTATEIVKNCFPSSQLSSTHTATPSVPTFRGNLFAFFVDIMFILLENIVKHSKAENPTAIISASTDADRLSICIESTISPLVDTDNLKTQIDRINKIQASALTPKAIRTEGGSGYLKLHKLIRYDLERGNDYNVSLSSNENTLSVRIDMDISRLTP</sequence>
<evidence type="ECO:0000256" key="1">
    <source>
        <dbReference type="SAM" id="MobiDB-lite"/>
    </source>
</evidence>
<evidence type="ECO:0000313" key="2">
    <source>
        <dbReference type="EMBL" id="QAT85976.1"/>
    </source>
</evidence>
<dbReference type="Proteomes" id="UP000288758">
    <property type="component" value="Chromosome"/>
</dbReference>
<accession>A0A410RVT4</accession>
<dbReference type="AlphaFoldDB" id="A0A410RVT4"/>
<evidence type="ECO:0000313" key="3">
    <source>
        <dbReference type="Proteomes" id="UP000288758"/>
    </source>
</evidence>
<feature type="compositionally biased region" description="Basic and acidic residues" evidence="1">
    <location>
        <begin position="21"/>
        <end position="31"/>
    </location>
</feature>
<protein>
    <submittedName>
        <fullName evidence="2">Uncharacterized protein</fullName>
    </submittedName>
</protein>
<organism evidence="2 3">
    <name type="scientific">Corallococcus coralloides</name>
    <name type="common">Myxococcus coralloides</name>
    <dbReference type="NCBI Taxonomy" id="184914"/>
    <lineage>
        <taxon>Bacteria</taxon>
        <taxon>Pseudomonadati</taxon>
        <taxon>Myxococcota</taxon>
        <taxon>Myxococcia</taxon>
        <taxon>Myxococcales</taxon>
        <taxon>Cystobacterineae</taxon>
        <taxon>Myxococcaceae</taxon>
        <taxon>Corallococcus</taxon>
    </lineage>
</organism>
<feature type="region of interest" description="Disordered" evidence="1">
    <location>
        <begin position="1"/>
        <end position="31"/>
    </location>
</feature>
<gene>
    <name evidence="2" type="ORF">EJ065_4425</name>
</gene>
<dbReference type="RefSeq" id="WP_128797650.1">
    <property type="nucleotide sequence ID" value="NZ_CP034669.1"/>
</dbReference>
<dbReference type="EMBL" id="CP034669">
    <property type="protein sequence ID" value="QAT85976.1"/>
    <property type="molecule type" value="Genomic_DNA"/>
</dbReference>
<proteinExistence type="predicted"/>
<name>A0A410RVT4_CORCK</name>
<feature type="compositionally biased region" description="Basic residues" evidence="1">
    <location>
        <begin position="1"/>
        <end position="20"/>
    </location>
</feature>
<reference evidence="2 3" key="1">
    <citation type="submission" date="2018-12" db="EMBL/GenBank/DDBJ databases">
        <title>Complete Genome Sequence of the Corallopyronin A producing Myxobacterium Corallococcus coralloides B035.</title>
        <authorList>
            <person name="Bouhired S.M."/>
            <person name="Rupp O."/>
            <person name="Blom J."/>
            <person name="Schaeberle T.F."/>
            <person name="Kehraus S."/>
            <person name="Schiefer A."/>
            <person name="Pfarr K."/>
            <person name="Goesmann A."/>
            <person name="Hoerauf A."/>
            <person name="Koenig G.M."/>
        </authorList>
    </citation>
    <scope>NUCLEOTIDE SEQUENCE [LARGE SCALE GENOMIC DNA]</scope>
    <source>
        <strain evidence="2 3">B035</strain>
    </source>
</reference>